<evidence type="ECO:0000313" key="3">
    <source>
        <dbReference type="Proteomes" id="UP000007058"/>
    </source>
</evidence>
<dbReference type="KEGG" id="mag:amb1316"/>
<feature type="region of interest" description="Disordered" evidence="1">
    <location>
        <begin position="1"/>
        <end position="21"/>
    </location>
</feature>
<sequence>MPRDEVSVTKPEGATPRAPHSHNDVVRVINDTLKGRVADVFRSLIPAFEGTKGDEFYELVMANSEMLHGCISIFNRNRSAFRNLLVDARGRPVNDDFVALRCGRSVHDVIAMIVRTHAKRHFKATLGGDPNDPTTKAGAMYKAINEYLIHDWQVALVPHYAPLPLAKVQEMGPRLLDIREAEILDSIAANAGGALPVHSPRPPATPELPQREQQWWKALNDSTVVKVLGQRPESETRELVAALGEINELVHADLFARLGLSTFQAAVAMVTAYKLLGRAGFRTQFGVPGKPAVVAAIAQRLDKREVGPHTDLRLMPQMMEAALRG</sequence>
<evidence type="ECO:0000313" key="2">
    <source>
        <dbReference type="EMBL" id="BAE50120.1"/>
    </source>
</evidence>
<dbReference type="RefSeq" id="WP_011383726.1">
    <property type="nucleotide sequence ID" value="NC_007626.1"/>
</dbReference>
<dbReference type="AlphaFoldDB" id="Q2W7Q5"/>
<dbReference type="HOGENOM" id="CLU_053122_0_0_5"/>
<dbReference type="Proteomes" id="UP000007058">
    <property type="component" value="Chromosome"/>
</dbReference>
<gene>
    <name evidence="2" type="ordered locus">amb1316</name>
</gene>
<proteinExistence type="predicted"/>
<keyword evidence="3" id="KW-1185">Reference proteome</keyword>
<organism evidence="2 3">
    <name type="scientific">Paramagnetospirillum magneticum (strain ATCC 700264 / AMB-1)</name>
    <name type="common">Magnetospirillum magneticum</name>
    <dbReference type="NCBI Taxonomy" id="342108"/>
    <lineage>
        <taxon>Bacteria</taxon>
        <taxon>Pseudomonadati</taxon>
        <taxon>Pseudomonadota</taxon>
        <taxon>Alphaproteobacteria</taxon>
        <taxon>Rhodospirillales</taxon>
        <taxon>Magnetospirillaceae</taxon>
        <taxon>Paramagnetospirillum</taxon>
    </lineage>
</organism>
<protein>
    <submittedName>
        <fullName evidence="2">Uncharacterized protein</fullName>
    </submittedName>
</protein>
<accession>Q2W7Q5</accession>
<dbReference type="EMBL" id="AP007255">
    <property type="protein sequence ID" value="BAE50120.1"/>
    <property type="molecule type" value="Genomic_DNA"/>
</dbReference>
<reference evidence="2 3" key="1">
    <citation type="journal article" date="2005" name="DNA Res.">
        <title>Complete genome sequence of the facultative anaerobic magnetotactic bacterium Magnetospirillum sp. strain AMB-1.</title>
        <authorList>
            <person name="Matsunaga T."/>
            <person name="Okamura Y."/>
            <person name="Fukuda Y."/>
            <person name="Wahyudi A.T."/>
            <person name="Murase Y."/>
            <person name="Takeyama H."/>
        </authorList>
    </citation>
    <scope>NUCLEOTIDE SEQUENCE [LARGE SCALE GENOMIC DNA]</scope>
    <source>
        <strain evidence="3">ATCC 700264 / AMB-1</strain>
    </source>
</reference>
<evidence type="ECO:0000256" key="1">
    <source>
        <dbReference type="SAM" id="MobiDB-lite"/>
    </source>
</evidence>
<name>Q2W7Q5_PARM1</name>